<keyword evidence="1" id="KW-0802">TPR repeat</keyword>
<dbReference type="OrthoDB" id="1658288at2759"/>
<dbReference type="Pfam" id="PF00931">
    <property type="entry name" value="NB-ARC"/>
    <property type="match status" value="1"/>
</dbReference>
<reference evidence="5" key="1">
    <citation type="submission" date="2022-11" db="EMBL/GenBank/DDBJ databases">
        <authorList>
            <person name="Petersen C."/>
        </authorList>
    </citation>
    <scope>NUCLEOTIDE SEQUENCE</scope>
    <source>
        <strain evidence="5">IBT 21917</strain>
    </source>
</reference>
<dbReference type="SUPFAM" id="SSF52540">
    <property type="entry name" value="P-loop containing nucleoside triphosphate hydrolases"/>
    <property type="match status" value="1"/>
</dbReference>
<evidence type="ECO:0000313" key="6">
    <source>
        <dbReference type="Proteomes" id="UP001146351"/>
    </source>
</evidence>
<keyword evidence="6" id="KW-1185">Reference proteome</keyword>
<evidence type="ECO:0000259" key="4">
    <source>
        <dbReference type="Pfam" id="PF17107"/>
    </source>
</evidence>
<evidence type="ECO:0000313" key="5">
    <source>
        <dbReference type="EMBL" id="KAJ5161709.1"/>
    </source>
</evidence>
<dbReference type="PROSITE" id="PS50005">
    <property type="entry name" value="TPR"/>
    <property type="match status" value="1"/>
</dbReference>
<dbReference type="PANTHER" id="PTHR46082:SF6">
    <property type="entry name" value="AAA+ ATPASE DOMAIN-CONTAINING PROTEIN-RELATED"/>
    <property type="match status" value="1"/>
</dbReference>
<gene>
    <name evidence="5" type="ORF">N7492_007101</name>
</gene>
<dbReference type="InterPro" id="IPR011990">
    <property type="entry name" value="TPR-like_helical_dom_sf"/>
</dbReference>
<reference evidence="5" key="2">
    <citation type="journal article" date="2023" name="IMA Fungus">
        <title>Comparative genomic study of the Penicillium genus elucidates a diverse pangenome and 15 lateral gene transfer events.</title>
        <authorList>
            <person name="Petersen C."/>
            <person name="Sorensen T."/>
            <person name="Nielsen M.R."/>
            <person name="Sondergaard T.E."/>
            <person name="Sorensen J.L."/>
            <person name="Fitzpatrick D.A."/>
            <person name="Frisvad J.C."/>
            <person name="Nielsen K.L."/>
        </authorList>
    </citation>
    <scope>NUCLEOTIDE SEQUENCE</scope>
    <source>
        <strain evidence="5">IBT 21917</strain>
    </source>
</reference>
<evidence type="ECO:0000256" key="1">
    <source>
        <dbReference type="PROSITE-ProRule" id="PRU00339"/>
    </source>
</evidence>
<dbReference type="InterPro" id="IPR027417">
    <property type="entry name" value="P-loop_NTPase"/>
</dbReference>
<feature type="domain" description="NB-ARC" evidence="3">
    <location>
        <begin position="258"/>
        <end position="374"/>
    </location>
</feature>
<feature type="domain" description="NACHT-NTPase and P-loop NTPases N-terminal" evidence="4">
    <location>
        <begin position="10"/>
        <end position="132"/>
    </location>
</feature>
<sequence>MSGLEVIGGISAVISILDASIKAYDSARNDIKLSETFDIVRRRLPVILDTLKTCKSHMESKKESIPKDVCEALEKTVDDCDTKATNLRGIFERIIPGPRDTWTKRYLKVLRRLGKGNKVEELMLRLTEDVQLIVNHDAIRSANQPQKVELEAIIDEMKSVTSSVPDEESSAMNSSSAGGPQTTNVNNGTGKQYNNSGNGKQYNAETQNFVISKQREDFSFRGPVGLCLRQAPYIASDLFVGRVSELNEIERYLQKEHRLVLGGMGGVGKSRLAIAYAELRSRYYSSVFWLNAASEAALKESFRSIAWQLFDIRDLRALKGEEVVGCVLQWLSDSKNTRWLLVFDDYDEPSQFKISDFFPPAPHGDILVTTRRPGLVTGITLDIEPLQNIEDGLAILKTRSKREGVESDPHAKRLAKRLAGLPLALATAGTYLLRSALTFECYLQEYEKRWNIDPSYPAKLEEYRECTLYTTWDLSYADLQINNPDAACLLKLMAYFGNQNLWWELFRAGLSDESPEWLHAVVADDMSFHRAMRTLTEYYFLEVHLASESWSMHNCVHDWALAALNKEIIAEYYWYAFGCIYMTTCGVSEGFFAHINFTRLAGHASWLVQKRFLENDLIFDSTPGRLDKVLRVLSLLQNQGQLAAAEQMCMQALAGFEKALGPENTSVLETVNALGVLYCVQGKLDDAEQMYMRALAGFEKALGPEDTSVLDTVNNLGGLYRDQGKLDNAEQMYMRALAGYKKAVGPEHTLTFYTMQNLGNVYSDQGRLAEAEHMYMQVLIGYQKGLVTDDPSILITINNLGSLYYDQGKLDRAECILMLVLAMKEKTLGPEHMSTLTSVRNLGKLYCGQGKLDKAEEMYIRALAGYEKALDPEHTSTIGIVDDLGNLYYDQGKLDEAEQMYMRALAGYEKALGPEHTSTLDTVNNLGLLYSDQGKLSKAAQMLWRAGARK</sequence>
<dbReference type="Proteomes" id="UP001146351">
    <property type="component" value="Unassembled WGS sequence"/>
</dbReference>
<dbReference type="InterPro" id="IPR019734">
    <property type="entry name" value="TPR_rpt"/>
</dbReference>
<dbReference type="NCBIfam" id="NF040586">
    <property type="entry name" value="FxSxx_TPR"/>
    <property type="match status" value="1"/>
</dbReference>
<dbReference type="Pfam" id="PF13424">
    <property type="entry name" value="TPR_12"/>
    <property type="match status" value="4"/>
</dbReference>
<name>A0A9W9I0N2_9EURO</name>
<dbReference type="EMBL" id="JAPQKO010000005">
    <property type="protein sequence ID" value="KAJ5161709.1"/>
    <property type="molecule type" value="Genomic_DNA"/>
</dbReference>
<organism evidence="5 6">
    <name type="scientific">Penicillium capsulatum</name>
    <dbReference type="NCBI Taxonomy" id="69766"/>
    <lineage>
        <taxon>Eukaryota</taxon>
        <taxon>Fungi</taxon>
        <taxon>Dikarya</taxon>
        <taxon>Ascomycota</taxon>
        <taxon>Pezizomycotina</taxon>
        <taxon>Eurotiomycetes</taxon>
        <taxon>Eurotiomycetidae</taxon>
        <taxon>Eurotiales</taxon>
        <taxon>Aspergillaceae</taxon>
        <taxon>Penicillium</taxon>
    </lineage>
</organism>
<feature type="region of interest" description="Disordered" evidence="2">
    <location>
        <begin position="162"/>
        <end position="190"/>
    </location>
</feature>
<dbReference type="PRINTS" id="PR00364">
    <property type="entry name" value="DISEASERSIST"/>
</dbReference>
<dbReference type="InterPro" id="IPR002182">
    <property type="entry name" value="NB-ARC"/>
</dbReference>
<dbReference type="InterPro" id="IPR053137">
    <property type="entry name" value="NLR-like"/>
</dbReference>
<proteinExistence type="predicted"/>
<protein>
    <recommendedName>
        <fullName evidence="7">NACHT-NTPase and P-loop NTPases N-terminal domain-containing protein</fullName>
    </recommendedName>
</protein>
<dbReference type="SUPFAM" id="SSF48452">
    <property type="entry name" value="TPR-like"/>
    <property type="match status" value="2"/>
</dbReference>
<dbReference type="Pfam" id="PF17107">
    <property type="entry name" value="SesA"/>
    <property type="match status" value="1"/>
</dbReference>
<evidence type="ECO:0000259" key="3">
    <source>
        <dbReference type="Pfam" id="PF00931"/>
    </source>
</evidence>
<evidence type="ECO:0008006" key="7">
    <source>
        <dbReference type="Google" id="ProtNLM"/>
    </source>
</evidence>
<dbReference type="AlphaFoldDB" id="A0A9W9I0N2"/>
<dbReference type="Gene3D" id="1.25.40.10">
    <property type="entry name" value="Tetratricopeptide repeat domain"/>
    <property type="match status" value="2"/>
</dbReference>
<dbReference type="GO" id="GO:0043531">
    <property type="term" value="F:ADP binding"/>
    <property type="evidence" value="ECO:0007669"/>
    <property type="project" value="InterPro"/>
</dbReference>
<comment type="caution">
    <text evidence="5">The sequence shown here is derived from an EMBL/GenBank/DDBJ whole genome shotgun (WGS) entry which is preliminary data.</text>
</comment>
<dbReference type="InterPro" id="IPR031352">
    <property type="entry name" value="SesA"/>
</dbReference>
<accession>A0A9W9I0N2</accession>
<feature type="repeat" description="TPR" evidence="1">
    <location>
        <begin position="878"/>
        <end position="911"/>
    </location>
</feature>
<evidence type="ECO:0000256" key="2">
    <source>
        <dbReference type="SAM" id="MobiDB-lite"/>
    </source>
</evidence>
<dbReference type="SMART" id="SM00028">
    <property type="entry name" value="TPR"/>
    <property type="match status" value="6"/>
</dbReference>
<dbReference type="Gene3D" id="3.40.50.300">
    <property type="entry name" value="P-loop containing nucleotide triphosphate hydrolases"/>
    <property type="match status" value="1"/>
</dbReference>
<dbReference type="PANTHER" id="PTHR46082">
    <property type="entry name" value="ATP/GTP-BINDING PROTEIN-RELATED"/>
    <property type="match status" value="1"/>
</dbReference>